<feature type="transmembrane region" description="Helical" evidence="9">
    <location>
        <begin position="54"/>
        <end position="75"/>
    </location>
</feature>
<keyword evidence="7" id="KW-0406">Ion transport</keyword>
<dbReference type="InterPro" id="IPR038770">
    <property type="entry name" value="Na+/solute_symporter_sf"/>
</dbReference>
<feature type="transmembrane region" description="Helical" evidence="9">
    <location>
        <begin position="117"/>
        <end position="136"/>
    </location>
</feature>
<dbReference type="NCBIfam" id="NF003716">
    <property type="entry name" value="PRK05326.1-3"/>
    <property type="match status" value="1"/>
</dbReference>
<evidence type="ECO:0000259" key="10">
    <source>
        <dbReference type="PROSITE" id="PS51202"/>
    </source>
</evidence>
<dbReference type="InterPro" id="IPR006153">
    <property type="entry name" value="Cation/H_exchanger_TM"/>
</dbReference>
<dbReference type="GO" id="GO:1902600">
    <property type="term" value="P:proton transmembrane transport"/>
    <property type="evidence" value="ECO:0007669"/>
    <property type="project" value="InterPro"/>
</dbReference>
<dbReference type="GO" id="GO:0005886">
    <property type="term" value="C:plasma membrane"/>
    <property type="evidence" value="ECO:0007669"/>
    <property type="project" value="UniProtKB-SubCell"/>
</dbReference>
<dbReference type="SUPFAM" id="SSF116726">
    <property type="entry name" value="TrkA C-terminal domain-like"/>
    <property type="match status" value="2"/>
</dbReference>
<dbReference type="Pfam" id="PF02080">
    <property type="entry name" value="TrkA_C"/>
    <property type="match status" value="2"/>
</dbReference>
<feature type="transmembrane region" description="Helical" evidence="9">
    <location>
        <begin position="6"/>
        <end position="22"/>
    </location>
</feature>
<accession>A0AA42DQ19</accession>
<dbReference type="GO" id="GO:0008324">
    <property type="term" value="F:monoatomic cation transmembrane transporter activity"/>
    <property type="evidence" value="ECO:0007669"/>
    <property type="project" value="InterPro"/>
</dbReference>
<evidence type="ECO:0000256" key="9">
    <source>
        <dbReference type="SAM" id="Phobius"/>
    </source>
</evidence>
<dbReference type="Gene3D" id="1.20.1530.20">
    <property type="match status" value="1"/>
</dbReference>
<dbReference type="RefSeq" id="WP_271012989.1">
    <property type="nucleotide sequence ID" value="NZ_JAQIFT010000059.1"/>
</dbReference>
<feature type="transmembrane region" description="Helical" evidence="9">
    <location>
        <begin position="330"/>
        <end position="350"/>
    </location>
</feature>
<dbReference type="GO" id="GO:0015297">
    <property type="term" value="F:antiporter activity"/>
    <property type="evidence" value="ECO:0007669"/>
    <property type="project" value="UniProtKB-KW"/>
</dbReference>
<keyword evidence="5 9" id="KW-0812">Transmembrane</keyword>
<keyword evidence="3" id="KW-0050">Antiport</keyword>
<feature type="transmembrane region" description="Helical" evidence="9">
    <location>
        <begin position="263"/>
        <end position="287"/>
    </location>
</feature>
<evidence type="ECO:0000256" key="8">
    <source>
        <dbReference type="ARBA" id="ARBA00023136"/>
    </source>
</evidence>
<dbReference type="InterPro" id="IPR006037">
    <property type="entry name" value="RCK_C"/>
</dbReference>
<comment type="caution">
    <text evidence="11">The sequence shown here is derived from an EMBL/GenBank/DDBJ whole genome shotgun (WGS) entry which is preliminary data.</text>
</comment>
<proteinExistence type="predicted"/>
<dbReference type="AlphaFoldDB" id="A0AA42DQ19"/>
<evidence type="ECO:0000256" key="3">
    <source>
        <dbReference type="ARBA" id="ARBA00022449"/>
    </source>
</evidence>
<dbReference type="PANTHER" id="PTHR32507:SF7">
    <property type="entry name" value="K(+)_H(+) ANTIPORTER NHAP2"/>
    <property type="match status" value="1"/>
</dbReference>
<evidence type="ECO:0000256" key="5">
    <source>
        <dbReference type="ARBA" id="ARBA00022692"/>
    </source>
</evidence>
<dbReference type="NCBIfam" id="NF003715">
    <property type="entry name" value="PRK05326.1-2"/>
    <property type="match status" value="1"/>
</dbReference>
<comment type="subcellular location">
    <subcellularLocation>
        <location evidence="1">Cell membrane</location>
        <topology evidence="1">Multi-pass membrane protein</topology>
    </subcellularLocation>
</comment>
<dbReference type="GO" id="GO:0006813">
    <property type="term" value="P:potassium ion transport"/>
    <property type="evidence" value="ECO:0007669"/>
    <property type="project" value="InterPro"/>
</dbReference>
<evidence type="ECO:0000256" key="7">
    <source>
        <dbReference type="ARBA" id="ARBA00023065"/>
    </source>
</evidence>
<keyword evidence="8 9" id="KW-0472">Membrane</keyword>
<evidence type="ECO:0000256" key="6">
    <source>
        <dbReference type="ARBA" id="ARBA00022989"/>
    </source>
</evidence>
<name>A0AA42DQ19_9FIRM</name>
<feature type="transmembrane region" description="Helical" evidence="9">
    <location>
        <begin position="182"/>
        <end position="208"/>
    </location>
</feature>
<dbReference type="Proteomes" id="UP001169242">
    <property type="component" value="Unassembled WGS sequence"/>
</dbReference>
<keyword evidence="2" id="KW-0813">Transport</keyword>
<evidence type="ECO:0000256" key="1">
    <source>
        <dbReference type="ARBA" id="ARBA00004651"/>
    </source>
</evidence>
<protein>
    <submittedName>
        <fullName evidence="11">Potassium/proton antiporter</fullName>
    </submittedName>
</protein>
<dbReference type="Gene3D" id="3.30.70.1450">
    <property type="entry name" value="Regulator of K+ conductance, C-terminal domain"/>
    <property type="match status" value="2"/>
</dbReference>
<organism evidence="11 12">
    <name type="scientific">Holtiella tumoricola</name>
    <dbReference type="NCBI Taxonomy" id="3018743"/>
    <lineage>
        <taxon>Bacteria</taxon>
        <taxon>Bacillati</taxon>
        <taxon>Bacillota</taxon>
        <taxon>Clostridia</taxon>
        <taxon>Lachnospirales</taxon>
        <taxon>Cellulosilyticaceae</taxon>
        <taxon>Holtiella</taxon>
    </lineage>
</organism>
<dbReference type="InterPro" id="IPR036721">
    <property type="entry name" value="RCK_C_sf"/>
</dbReference>
<evidence type="ECO:0000313" key="11">
    <source>
        <dbReference type="EMBL" id="MDA3733073.1"/>
    </source>
</evidence>
<feature type="domain" description="RCK C-terminal" evidence="10">
    <location>
        <begin position="396"/>
        <end position="461"/>
    </location>
</feature>
<keyword evidence="6 9" id="KW-1133">Transmembrane helix</keyword>
<dbReference type="PROSITE" id="PS51202">
    <property type="entry name" value="RCK_C"/>
    <property type="match status" value="2"/>
</dbReference>
<gene>
    <name evidence="11" type="ORF">PBV87_16475</name>
</gene>
<keyword evidence="12" id="KW-1185">Reference proteome</keyword>
<feature type="transmembrane region" description="Helical" evidence="9">
    <location>
        <begin position="29"/>
        <end position="48"/>
    </location>
</feature>
<reference evidence="11" key="1">
    <citation type="journal article" date="2023" name="Int. J. Syst. Evol. Microbiol.">
        <title>&lt;i&gt;Holtiella tumoricola&lt;/i&gt; gen. nov. sp. nov., isolated from a human clinical sample.</title>
        <authorList>
            <person name="Allen-Vercoe E."/>
            <person name="Daigneault M.C."/>
            <person name="Vancuren S.J."/>
            <person name="Cochrane K."/>
            <person name="O'Neal L.L."/>
            <person name="Sankaranarayanan K."/>
            <person name="Lawson P.A."/>
        </authorList>
    </citation>
    <scope>NUCLEOTIDE SEQUENCE</scope>
    <source>
        <strain evidence="11">CC70A</strain>
    </source>
</reference>
<sequence>MSLYILLIACVILICILLNKISSKLGIPMLLAFIILGMLFGSDGVVKIPFDNYVIAEQICSVALIFIMFYGGFGTNWNQARPIAIKSVLLSTIGVILTAFITGLFCFYVLGFEFFESLLIGSVISSTDAASVFSILRSKRLNLKDNTASMLEVESGSNDPCSYMLTVICLATMSGELSGGQLTYMIFAQLVYGILLGIVVAVVAVWILTKIKFSTDGFDTIFVFSMPLIAYALSTLIGGNGYLSVYILGIILGNQSIPNKKSLVHFFDGVTGLMQMLIFFLLGLLAFPSQLPAILLPSLAIAIFLTFIARPLVVFAILSPFKGTLNQKLLVSWSGLRGAASIVFAIMATVSPTYMKNDIFHMVFFIVLFSISLQGSLIPFMAKKWDMIDDEDNVLKTFSDYSDEVPVQFIKLPITSNHSWNGKKIKDIPLLPDVLLVLILRGDRRIVPKGHTLIQAGDCVILSALSLEEELGIYLTEVEVEKGNDWLGKSLSQIALGPEKLIILIKREDNVLIPNGQTIIKENDILVMSQL</sequence>
<dbReference type="Pfam" id="PF00999">
    <property type="entry name" value="Na_H_Exchanger"/>
    <property type="match status" value="1"/>
</dbReference>
<evidence type="ECO:0000256" key="2">
    <source>
        <dbReference type="ARBA" id="ARBA00022448"/>
    </source>
</evidence>
<evidence type="ECO:0000256" key="4">
    <source>
        <dbReference type="ARBA" id="ARBA00022475"/>
    </source>
</evidence>
<feature type="transmembrane region" description="Helical" evidence="9">
    <location>
        <begin position="293"/>
        <end position="318"/>
    </location>
</feature>
<evidence type="ECO:0000313" key="12">
    <source>
        <dbReference type="Proteomes" id="UP001169242"/>
    </source>
</evidence>
<feature type="transmembrane region" description="Helical" evidence="9">
    <location>
        <begin position="87"/>
        <end position="111"/>
    </location>
</feature>
<feature type="transmembrane region" description="Helical" evidence="9">
    <location>
        <begin position="228"/>
        <end position="251"/>
    </location>
</feature>
<feature type="domain" description="RCK C-terminal" evidence="10">
    <location>
        <begin position="462"/>
        <end position="531"/>
    </location>
</feature>
<dbReference type="EMBL" id="JAQIFT010000059">
    <property type="protein sequence ID" value="MDA3733073.1"/>
    <property type="molecule type" value="Genomic_DNA"/>
</dbReference>
<keyword evidence="4" id="KW-1003">Cell membrane</keyword>
<dbReference type="PANTHER" id="PTHR32507">
    <property type="entry name" value="NA(+)/H(+) ANTIPORTER 1"/>
    <property type="match status" value="1"/>
</dbReference>
<feature type="transmembrane region" description="Helical" evidence="9">
    <location>
        <begin position="362"/>
        <end position="382"/>
    </location>
</feature>